<gene>
    <name evidence="1" type="ORF">HU137_08110</name>
</gene>
<accession>A0A838ZJB2</accession>
<name>A0A838ZJB2_9FLAO</name>
<dbReference type="EMBL" id="JACDZE010000001">
    <property type="protein sequence ID" value="MBA5629731.1"/>
    <property type="molecule type" value="Genomic_DNA"/>
</dbReference>
<keyword evidence="2" id="KW-1185">Reference proteome</keyword>
<proteinExistence type="predicted"/>
<sequence>MKGGGANRFNGEYGSEAYPAAARPDAHKNINASLSLIIVYQYNKEKGLEFNIEGRIQNTLTLFASFCSFLK</sequence>
<comment type="caution">
    <text evidence="1">The sequence shown here is derived from an EMBL/GenBank/DDBJ whole genome shotgun (WGS) entry which is preliminary data.</text>
</comment>
<evidence type="ECO:0000313" key="1">
    <source>
        <dbReference type="EMBL" id="MBA5629731.1"/>
    </source>
</evidence>
<dbReference type="AlphaFoldDB" id="A0A838ZJB2"/>
<evidence type="ECO:0000313" key="2">
    <source>
        <dbReference type="Proteomes" id="UP000552241"/>
    </source>
</evidence>
<protein>
    <submittedName>
        <fullName evidence="1">Uncharacterized protein</fullName>
    </submittedName>
</protein>
<organism evidence="1 2">
    <name type="scientific">Moheibacter lacus</name>
    <dbReference type="NCBI Taxonomy" id="2745851"/>
    <lineage>
        <taxon>Bacteria</taxon>
        <taxon>Pseudomonadati</taxon>
        <taxon>Bacteroidota</taxon>
        <taxon>Flavobacteriia</taxon>
        <taxon>Flavobacteriales</taxon>
        <taxon>Weeksellaceae</taxon>
        <taxon>Moheibacter</taxon>
    </lineage>
</organism>
<reference evidence="1 2" key="1">
    <citation type="submission" date="2020-07" db="EMBL/GenBank/DDBJ databases">
        <title>Moheibacter lacus sp. nov., a member of the family Flavobacteriaceae isolated from freshwater lake sediment.</title>
        <authorList>
            <person name="Liu Y."/>
        </authorList>
    </citation>
    <scope>NUCLEOTIDE SEQUENCE [LARGE SCALE GENOMIC DNA]</scope>
    <source>
        <strain evidence="1 2">BDHS18</strain>
    </source>
</reference>
<dbReference type="Proteomes" id="UP000552241">
    <property type="component" value="Unassembled WGS sequence"/>
</dbReference>